<evidence type="ECO:0000256" key="2">
    <source>
        <dbReference type="SAM" id="SignalP"/>
    </source>
</evidence>
<dbReference type="KEGG" id="acek:FLP30_08290"/>
<protein>
    <recommendedName>
        <fullName evidence="5">DUF2946 domain-containing protein</fullName>
    </recommendedName>
</protein>
<dbReference type="EMBL" id="CP043506">
    <property type="protein sequence ID" value="QEO17721.1"/>
    <property type="molecule type" value="Genomic_DNA"/>
</dbReference>
<name>A0A5C1YP35_9PROT</name>
<dbReference type="AlphaFoldDB" id="A0A5C1YP35"/>
<dbReference type="Proteomes" id="UP000324536">
    <property type="component" value="Chromosome"/>
</dbReference>
<sequence>MLHRLCPVLMVLLGLFVMAVPQARMALAAPHVMPHSHSTTTQADCPDMPPASPQASDSTCCLHTGSNATHHTHSLPCCTVQHGLALARPAITPPHPLLASTLTQPPQARAIRPGQRLTPLLPPPRLHQA</sequence>
<accession>A0A5C1YP35</accession>
<keyword evidence="2" id="KW-0732">Signal</keyword>
<evidence type="ECO:0000313" key="4">
    <source>
        <dbReference type="Proteomes" id="UP000324536"/>
    </source>
</evidence>
<evidence type="ECO:0008006" key="5">
    <source>
        <dbReference type="Google" id="ProtNLM"/>
    </source>
</evidence>
<dbReference type="RefSeq" id="WP_149279397.1">
    <property type="nucleotide sequence ID" value="NZ_CP043506.1"/>
</dbReference>
<feature type="region of interest" description="Disordered" evidence="1">
    <location>
        <begin position="96"/>
        <end position="129"/>
    </location>
</feature>
<evidence type="ECO:0000313" key="3">
    <source>
        <dbReference type="EMBL" id="QEO17721.1"/>
    </source>
</evidence>
<feature type="signal peptide" evidence="2">
    <location>
        <begin position="1"/>
        <end position="19"/>
    </location>
</feature>
<keyword evidence="4" id="KW-1185">Reference proteome</keyword>
<gene>
    <name evidence="3" type="ORF">FLP30_08290</name>
</gene>
<feature type="chain" id="PRO_5023049502" description="DUF2946 domain-containing protein" evidence="2">
    <location>
        <begin position="20"/>
        <end position="129"/>
    </location>
</feature>
<organism evidence="3 4">
    <name type="scientific">Acetobacter vaccinii</name>
    <dbReference type="NCBI Taxonomy" id="2592655"/>
    <lineage>
        <taxon>Bacteria</taxon>
        <taxon>Pseudomonadati</taxon>
        <taxon>Pseudomonadota</taxon>
        <taxon>Alphaproteobacteria</taxon>
        <taxon>Acetobacterales</taxon>
        <taxon>Acetobacteraceae</taxon>
        <taxon>Acetobacter</taxon>
    </lineage>
</organism>
<reference evidence="3 4" key="1">
    <citation type="submission" date="2019-09" db="EMBL/GenBank/DDBJ databases">
        <title>Genome sequencing of strain KACC 21233.</title>
        <authorList>
            <person name="Heo J."/>
            <person name="Kim S.-J."/>
            <person name="Kim J.-S."/>
            <person name="Hong S.-B."/>
            <person name="Kwon S.-W."/>
        </authorList>
    </citation>
    <scope>NUCLEOTIDE SEQUENCE [LARGE SCALE GENOMIC DNA]</scope>
    <source>
        <strain evidence="3 4">KACC 21233</strain>
    </source>
</reference>
<evidence type="ECO:0000256" key="1">
    <source>
        <dbReference type="SAM" id="MobiDB-lite"/>
    </source>
</evidence>
<proteinExistence type="predicted"/>
<feature type="compositionally biased region" description="Pro residues" evidence="1">
    <location>
        <begin position="120"/>
        <end position="129"/>
    </location>
</feature>